<sequence length="222" mass="25931">MNQQAIELLEVETNIDGTYTIDIKEIYNGSNEFLDPSERPYGQVFETGDPIRNWHSRIKSSDGDWHWLATNIEPIDDKEGNIECAFVTIVDITRLKYQAIRLEHQRNKLESELEEVLGRITDAFYALDAEWQFTYLNNRNFAKSMSVQWSFRSQILSSCIILNRSMVGTRSTYIHLRLGYQCISGILPTERSERTNSRCMKRSFRQSAMEYMFLTKTTVLSK</sequence>
<evidence type="ECO:0000256" key="1">
    <source>
        <dbReference type="SAM" id="Coils"/>
    </source>
</evidence>
<organism evidence="3 4">
    <name type="scientific">Natronococcus jeotgali DSM 18795</name>
    <dbReference type="NCBI Taxonomy" id="1227498"/>
    <lineage>
        <taxon>Archaea</taxon>
        <taxon>Methanobacteriati</taxon>
        <taxon>Methanobacteriota</taxon>
        <taxon>Stenosarchaea group</taxon>
        <taxon>Halobacteria</taxon>
        <taxon>Halobacteriales</taxon>
        <taxon>Natrialbaceae</taxon>
        <taxon>Natronococcus</taxon>
    </lineage>
</organism>
<feature type="domain" description="PAC" evidence="2">
    <location>
        <begin position="52"/>
        <end position="104"/>
    </location>
</feature>
<gene>
    <name evidence="3" type="ORF">C492_10780</name>
</gene>
<reference evidence="3 4" key="1">
    <citation type="journal article" date="2014" name="PLoS Genet.">
        <title>Phylogenetically driven sequencing of extremely halophilic archaea reveals strategies for static and dynamic osmo-response.</title>
        <authorList>
            <person name="Becker E.A."/>
            <person name="Seitzer P.M."/>
            <person name="Tritt A."/>
            <person name="Larsen D."/>
            <person name="Krusor M."/>
            <person name="Yao A.I."/>
            <person name="Wu D."/>
            <person name="Madern D."/>
            <person name="Eisen J.A."/>
            <person name="Darling A.E."/>
            <person name="Facciotti M.T."/>
        </authorList>
    </citation>
    <scope>NUCLEOTIDE SEQUENCE [LARGE SCALE GENOMIC DNA]</scope>
    <source>
        <strain evidence="3 4">DSM 18795</strain>
    </source>
</reference>
<accession>L9XEC2</accession>
<dbReference type="AlphaFoldDB" id="L9XEC2"/>
<keyword evidence="4" id="KW-1185">Reference proteome</keyword>
<protein>
    <submittedName>
        <fullName evidence="3">Putative PAS/PAC sensor protein</fullName>
    </submittedName>
</protein>
<dbReference type="EMBL" id="AOIA01000094">
    <property type="protein sequence ID" value="ELY60049.1"/>
    <property type="molecule type" value="Genomic_DNA"/>
</dbReference>
<evidence type="ECO:0000313" key="4">
    <source>
        <dbReference type="Proteomes" id="UP000011531"/>
    </source>
</evidence>
<dbReference type="SUPFAM" id="SSF55785">
    <property type="entry name" value="PYP-like sensor domain (PAS domain)"/>
    <property type="match status" value="1"/>
</dbReference>
<dbReference type="Proteomes" id="UP000011531">
    <property type="component" value="Unassembled WGS sequence"/>
</dbReference>
<dbReference type="Gene3D" id="3.30.450.20">
    <property type="entry name" value="PAS domain"/>
    <property type="match status" value="1"/>
</dbReference>
<proteinExistence type="predicted"/>
<evidence type="ECO:0000313" key="3">
    <source>
        <dbReference type="EMBL" id="ELY60049.1"/>
    </source>
</evidence>
<evidence type="ECO:0000259" key="2">
    <source>
        <dbReference type="PROSITE" id="PS50113"/>
    </source>
</evidence>
<dbReference type="InterPro" id="IPR000700">
    <property type="entry name" value="PAS-assoc_C"/>
</dbReference>
<name>L9XEC2_9EURY</name>
<comment type="caution">
    <text evidence="3">The sequence shown here is derived from an EMBL/GenBank/DDBJ whole genome shotgun (WGS) entry which is preliminary data.</text>
</comment>
<keyword evidence="1" id="KW-0175">Coiled coil</keyword>
<dbReference type="PROSITE" id="PS50113">
    <property type="entry name" value="PAC"/>
    <property type="match status" value="1"/>
</dbReference>
<feature type="coiled-coil region" evidence="1">
    <location>
        <begin position="92"/>
        <end position="119"/>
    </location>
</feature>
<dbReference type="InterPro" id="IPR035965">
    <property type="entry name" value="PAS-like_dom_sf"/>
</dbReference>